<accession>A0AB34QTL3</accession>
<organism evidence="1 2">
    <name type="scientific">Bacillus pumilus</name>
    <name type="common">Bacillus mesentericus</name>
    <dbReference type="NCBI Taxonomy" id="1408"/>
    <lineage>
        <taxon>Bacteria</taxon>
        <taxon>Bacillati</taxon>
        <taxon>Bacillota</taxon>
        <taxon>Bacilli</taxon>
        <taxon>Bacillales</taxon>
        <taxon>Bacillaceae</taxon>
        <taxon>Bacillus</taxon>
    </lineage>
</organism>
<evidence type="ECO:0000313" key="2">
    <source>
        <dbReference type="Proteomes" id="UP000031978"/>
    </source>
</evidence>
<protein>
    <submittedName>
        <fullName evidence="1">Uncharacterized protein</fullName>
    </submittedName>
</protein>
<name>A0AB34QTL3_BACPU</name>
<evidence type="ECO:0000313" key="1">
    <source>
        <dbReference type="EMBL" id="KIL17906.1"/>
    </source>
</evidence>
<reference evidence="1 2" key="1">
    <citation type="submission" date="2014-12" db="EMBL/GenBank/DDBJ databases">
        <title>Draft Genome Sequences of Five Spore-Forming Food Isolates of Bacillus pumilus.</title>
        <authorList>
            <person name="de Jong A."/>
            <person name="van Heel A.J."/>
            <person name="Montalban-Lopez M."/>
            <person name="Krawczyk A.O."/>
            <person name="Berendsen E.M."/>
            <person name="Wells-Bennik M."/>
            <person name="Kuipers O.P."/>
        </authorList>
    </citation>
    <scope>NUCLEOTIDE SEQUENCE [LARGE SCALE GENOMIC DNA]</scope>
    <source>
        <strain evidence="1 2">B4127</strain>
    </source>
</reference>
<proteinExistence type="predicted"/>
<sequence length="38" mass="4280">MLQLPDLSSGLIISNALPFFLLYYMDERRAVCNGEADC</sequence>
<gene>
    <name evidence="1" type="ORF">B4127_0987</name>
</gene>
<dbReference type="Proteomes" id="UP000031978">
    <property type="component" value="Unassembled WGS sequence"/>
</dbReference>
<dbReference type="AlphaFoldDB" id="A0AB34QTL3"/>
<comment type="caution">
    <text evidence="1">The sequence shown here is derived from an EMBL/GenBank/DDBJ whole genome shotgun (WGS) entry which is preliminary data.</text>
</comment>
<dbReference type="EMBL" id="JXCL01000025">
    <property type="protein sequence ID" value="KIL17906.1"/>
    <property type="molecule type" value="Genomic_DNA"/>
</dbReference>